<sequence length="146" mass="16534">MGFRLHPSNPTGPQFLCFHSCAEWIPRFNFILFSFQRERKVRGSNQIYASRLSLSRLGNLTLSQPLCFCQVAWQLGTERVLQLNILYKTIWKKTFSCNALPASSCHATQKKHEGWGTSRLSKPRQGSRGAEVGTSNLAVRFALLTT</sequence>
<dbReference type="AlphaFoldDB" id="A0A075ADH1"/>
<name>A0A075ADH1_OPIVI</name>
<gene>
    <name evidence="1" type="ORF">T265_14087</name>
</gene>
<dbReference type="CTD" id="20328253"/>
<proteinExistence type="predicted"/>
<keyword evidence="2" id="KW-1185">Reference proteome</keyword>
<evidence type="ECO:0000313" key="2">
    <source>
        <dbReference type="Proteomes" id="UP000054324"/>
    </source>
</evidence>
<dbReference type="RefSeq" id="XP_009170223.1">
    <property type="nucleotide sequence ID" value="XM_009171959.1"/>
</dbReference>
<evidence type="ECO:0000313" key="1">
    <source>
        <dbReference type="EMBL" id="KER26059.1"/>
    </source>
</evidence>
<dbReference type="KEGG" id="ovi:T265_14087"/>
<protein>
    <submittedName>
        <fullName evidence="1">Uncharacterized protein</fullName>
    </submittedName>
</protein>
<organism evidence="1 2">
    <name type="scientific">Opisthorchis viverrini</name>
    <name type="common">Southeast Asian liver fluke</name>
    <dbReference type="NCBI Taxonomy" id="6198"/>
    <lineage>
        <taxon>Eukaryota</taxon>
        <taxon>Metazoa</taxon>
        <taxon>Spiralia</taxon>
        <taxon>Lophotrochozoa</taxon>
        <taxon>Platyhelminthes</taxon>
        <taxon>Trematoda</taxon>
        <taxon>Digenea</taxon>
        <taxon>Opisthorchiida</taxon>
        <taxon>Opisthorchiata</taxon>
        <taxon>Opisthorchiidae</taxon>
        <taxon>Opisthorchis</taxon>
    </lineage>
</organism>
<dbReference type="EMBL" id="KL596758">
    <property type="protein sequence ID" value="KER26059.1"/>
    <property type="molecule type" value="Genomic_DNA"/>
</dbReference>
<reference evidence="1 2" key="1">
    <citation type="submission" date="2013-11" db="EMBL/GenBank/DDBJ databases">
        <title>Opisthorchis viverrini - life in the bile duct.</title>
        <authorList>
            <person name="Young N.D."/>
            <person name="Nagarajan N."/>
            <person name="Lin S.J."/>
            <person name="Korhonen P.K."/>
            <person name="Jex A.R."/>
            <person name="Hall R.S."/>
            <person name="Safavi-Hemami H."/>
            <person name="Kaewkong W."/>
            <person name="Bertrand D."/>
            <person name="Gao S."/>
            <person name="Seet Q."/>
            <person name="Wongkham S."/>
            <person name="Teh B.T."/>
            <person name="Wongkham C."/>
            <person name="Intapan P.M."/>
            <person name="Maleewong W."/>
            <person name="Yang X."/>
            <person name="Hu M."/>
            <person name="Wang Z."/>
            <person name="Hofmann A."/>
            <person name="Sternberg P.W."/>
            <person name="Tan P."/>
            <person name="Wang J."/>
            <person name="Gasser R.B."/>
        </authorList>
    </citation>
    <scope>NUCLEOTIDE SEQUENCE [LARGE SCALE GENOMIC DNA]</scope>
</reference>
<dbReference type="Proteomes" id="UP000054324">
    <property type="component" value="Unassembled WGS sequence"/>
</dbReference>
<accession>A0A075ADH1</accession>
<dbReference type="GeneID" id="20328253"/>